<dbReference type="EMBL" id="JALJZU010000012">
    <property type="protein sequence ID" value="MCP2011796.1"/>
    <property type="molecule type" value="Genomic_DNA"/>
</dbReference>
<dbReference type="Proteomes" id="UP001162889">
    <property type="component" value="Unassembled WGS sequence"/>
</dbReference>
<accession>A0ABT1GS24</accession>
<sequence length="39" mass="4400">MHDGDCASGAGLRLLFYRRYADFVIDHAQEMQDSGPREA</sequence>
<evidence type="ECO:0000313" key="1">
    <source>
        <dbReference type="EMBL" id="MCP2011796.1"/>
    </source>
</evidence>
<protein>
    <submittedName>
        <fullName evidence="1">Uncharacterized protein</fullName>
    </submittedName>
</protein>
<organism evidence="1 2">
    <name type="scientific">Duganella violaceipulchra</name>
    <dbReference type="NCBI Taxonomy" id="2849652"/>
    <lineage>
        <taxon>Bacteria</taxon>
        <taxon>Pseudomonadati</taxon>
        <taxon>Pseudomonadota</taxon>
        <taxon>Betaproteobacteria</taxon>
        <taxon>Burkholderiales</taxon>
        <taxon>Oxalobacteraceae</taxon>
        <taxon>Telluria group</taxon>
        <taxon>Duganella</taxon>
    </lineage>
</organism>
<reference evidence="1" key="1">
    <citation type="submission" date="2022-03" db="EMBL/GenBank/DDBJ databases">
        <title>Genome Encyclopedia of Bacteria and Archaea VI: Functional Genomics of Type Strains.</title>
        <authorList>
            <person name="Whitman W."/>
        </authorList>
    </citation>
    <scope>NUCLEOTIDE SEQUENCE</scope>
    <source>
        <strain evidence="1">HSC-15S17</strain>
    </source>
</reference>
<proteinExistence type="predicted"/>
<name>A0ABT1GS24_9BURK</name>
<evidence type="ECO:0000313" key="2">
    <source>
        <dbReference type="Proteomes" id="UP001162889"/>
    </source>
</evidence>
<comment type="caution">
    <text evidence="1">The sequence shown here is derived from an EMBL/GenBank/DDBJ whole genome shotgun (WGS) entry which is preliminary data.</text>
</comment>
<gene>
    <name evidence="1" type="ORF">L1274_005548</name>
</gene>
<keyword evidence="2" id="KW-1185">Reference proteome</keyword>